<evidence type="ECO:0000313" key="1">
    <source>
        <dbReference type="EMBL" id="ADU44807.1"/>
    </source>
</evidence>
<proteinExistence type="predicted"/>
<dbReference type="HOGENOM" id="CLU_573494_0_0_5"/>
<sequence length="476" mass="51916">MAFDSMSLEQRSAFLNAIAPWEAAYQSNSFAYVAVRRNGIFCLVQGILWLNSSEPKTPFSHFESENVRAGHFALSDVDRTFRDFIDDFGAGEVITPQGRLDFAPGGVSHSASFTPLHPSALQAQSRVNVLRITGGKQFLGSEPSLLDWELRAGIIPFDGVHELLAEYALGGLFSDAVTVEIVATAILGFDGNSSQIETGSAVISVRIASALEVDKVSVGYREIVAGKIVRRGSVPGSQFEWTSIGDMQIGTHHMSVDAAALLHCYGIYNKVTQAHWFVSDPANSQNVRRVLIEAIDPGLAIAAEFLGRVRSKGQNARDLEVAVAWLFWMHGFSTVQLGTTARTQEFSDLILMSPQGHVAIVECTTGLLKADNKMSKLVARSSSVRESLNHTGNSHVKLLPVMVSSLPRAELQADLDQAMRLGVLVIAREELDQLMVRTIIPNDADKTFNLAEGEIRRLQETLNSNKEAVSEPELPL</sequence>
<accession>E6VPE7</accession>
<evidence type="ECO:0000313" key="2">
    <source>
        <dbReference type="Proteomes" id="UP000001402"/>
    </source>
</evidence>
<gene>
    <name evidence="1" type="ordered locus">Rpdx1_3228</name>
</gene>
<dbReference type="Proteomes" id="UP000001402">
    <property type="component" value="Chromosome"/>
</dbReference>
<reference evidence="1" key="1">
    <citation type="submission" date="2010-12" db="EMBL/GenBank/DDBJ databases">
        <title>Complete sequence of Rhodopseudomonas palustris DX-1.</title>
        <authorList>
            <consortium name="US DOE Joint Genome Institute"/>
            <person name="Lucas S."/>
            <person name="Copeland A."/>
            <person name="Lapidus A."/>
            <person name="Cheng J.-F."/>
            <person name="Goodwin L."/>
            <person name="Pitluck S."/>
            <person name="Misra M."/>
            <person name="Chertkov O."/>
            <person name="Detter J.C."/>
            <person name="Han C."/>
            <person name="Tapia R."/>
            <person name="Land M."/>
            <person name="Hauser L."/>
            <person name="Kyrpides N."/>
            <person name="Ivanova N."/>
            <person name="Ovchinnikova G."/>
            <person name="Logan B."/>
            <person name="Oda Y."/>
            <person name="Harwood C."/>
            <person name="Woyke T."/>
        </authorList>
    </citation>
    <scope>NUCLEOTIDE SEQUENCE [LARGE SCALE GENOMIC DNA]</scope>
    <source>
        <strain evidence="1">DX-1</strain>
    </source>
</reference>
<dbReference type="OrthoDB" id="8404698at2"/>
<dbReference type="KEGG" id="rpx:Rpdx1_3228"/>
<dbReference type="eggNOG" id="ENOG5031QA0">
    <property type="taxonomic scope" value="Bacteria"/>
</dbReference>
<dbReference type="EMBL" id="CP002418">
    <property type="protein sequence ID" value="ADU44807.1"/>
    <property type="molecule type" value="Genomic_DNA"/>
</dbReference>
<dbReference type="AlphaFoldDB" id="E6VPE7"/>
<name>E6VPE7_RHOPX</name>
<protein>
    <submittedName>
        <fullName evidence="1">Uncharacterized protein</fullName>
    </submittedName>
</protein>
<organism evidence="1 2">
    <name type="scientific">Rhodopseudomonas palustris (strain DX-1)</name>
    <dbReference type="NCBI Taxonomy" id="652103"/>
    <lineage>
        <taxon>Bacteria</taxon>
        <taxon>Pseudomonadati</taxon>
        <taxon>Pseudomonadota</taxon>
        <taxon>Alphaproteobacteria</taxon>
        <taxon>Hyphomicrobiales</taxon>
        <taxon>Nitrobacteraceae</taxon>
        <taxon>Rhodopseudomonas</taxon>
    </lineage>
</organism>